<keyword evidence="1" id="KW-1133">Transmembrane helix</keyword>
<keyword evidence="1" id="KW-0812">Transmembrane</keyword>
<keyword evidence="1" id="KW-0472">Membrane</keyword>
<dbReference type="EMBL" id="PFJI01000076">
    <property type="protein sequence ID" value="PIX73780.1"/>
    <property type="molecule type" value="Genomic_DNA"/>
</dbReference>
<sequence length="133" mass="15567">MKKRLSLKRTFLFITISFLALLTILFSYSFLVIYTKVKITCVNAQKEYKEDCVNSLTKLVQSDKKPFRQKNTAIWVLGQLADQRALPILRSLYTGNMPSRESLDKTISQYELKKAIQWCEKGNITSWMYKDIK</sequence>
<protein>
    <recommendedName>
        <fullName evidence="4">HEAT repeat domain-containing protein</fullName>
    </recommendedName>
</protein>
<dbReference type="AlphaFoldDB" id="A0A2M7M0C2"/>
<proteinExistence type="predicted"/>
<feature type="transmembrane region" description="Helical" evidence="1">
    <location>
        <begin position="12"/>
        <end position="34"/>
    </location>
</feature>
<organism evidence="2 3">
    <name type="scientific">Candidatus Roizmanbacteria bacterium CG_4_10_14_3_um_filter_33_21</name>
    <dbReference type="NCBI Taxonomy" id="1974830"/>
    <lineage>
        <taxon>Bacteria</taxon>
        <taxon>Candidatus Roizmaniibacteriota</taxon>
    </lineage>
</organism>
<gene>
    <name evidence="2" type="ORF">COZ39_01855</name>
</gene>
<evidence type="ECO:0000313" key="3">
    <source>
        <dbReference type="Proteomes" id="UP000229708"/>
    </source>
</evidence>
<reference evidence="3" key="1">
    <citation type="submission" date="2017-09" db="EMBL/GenBank/DDBJ databases">
        <title>Depth-based differentiation of microbial function through sediment-hosted aquifers and enrichment of novel symbionts in the deep terrestrial subsurface.</title>
        <authorList>
            <person name="Probst A.J."/>
            <person name="Ladd B."/>
            <person name="Jarett J.K."/>
            <person name="Geller-Mcgrath D.E."/>
            <person name="Sieber C.M.K."/>
            <person name="Emerson J.B."/>
            <person name="Anantharaman K."/>
            <person name="Thomas B.C."/>
            <person name="Malmstrom R."/>
            <person name="Stieglmeier M."/>
            <person name="Klingl A."/>
            <person name="Woyke T."/>
            <person name="Ryan C.M."/>
            <person name="Banfield J.F."/>
        </authorList>
    </citation>
    <scope>NUCLEOTIDE SEQUENCE [LARGE SCALE GENOMIC DNA]</scope>
</reference>
<accession>A0A2M7M0C2</accession>
<name>A0A2M7M0C2_9BACT</name>
<dbReference type="Proteomes" id="UP000229708">
    <property type="component" value="Unassembled WGS sequence"/>
</dbReference>
<comment type="caution">
    <text evidence="2">The sequence shown here is derived from an EMBL/GenBank/DDBJ whole genome shotgun (WGS) entry which is preliminary data.</text>
</comment>
<evidence type="ECO:0000313" key="2">
    <source>
        <dbReference type="EMBL" id="PIX73780.1"/>
    </source>
</evidence>
<evidence type="ECO:0008006" key="4">
    <source>
        <dbReference type="Google" id="ProtNLM"/>
    </source>
</evidence>
<evidence type="ECO:0000256" key="1">
    <source>
        <dbReference type="SAM" id="Phobius"/>
    </source>
</evidence>